<evidence type="ECO:0000256" key="5">
    <source>
        <dbReference type="PROSITE-ProRule" id="PRU00309"/>
    </source>
</evidence>
<dbReference type="InterPro" id="IPR026516">
    <property type="entry name" value="THAP1/10"/>
</dbReference>
<feature type="compositionally biased region" description="Basic residues" evidence="7">
    <location>
        <begin position="937"/>
        <end position="947"/>
    </location>
</feature>
<organism evidence="8 9">
    <name type="scientific">Apolygus lucorum</name>
    <name type="common">Small green plant bug</name>
    <name type="synonym">Lygocoris lucorum</name>
    <dbReference type="NCBI Taxonomy" id="248454"/>
    <lineage>
        <taxon>Eukaryota</taxon>
        <taxon>Metazoa</taxon>
        <taxon>Ecdysozoa</taxon>
        <taxon>Arthropoda</taxon>
        <taxon>Hexapoda</taxon>
        <taxon>Insecta</taxon>
        <taxon>Pterygota</taxon>
        <taxon>Neoptera</taxon>
        <taxon>Paraneoptera</taxon>
        <taxon>Hemiptera</taxon>
        <taxon>Heteroptera</taxon>
        <taxon>Panheteroptera</taxon>
        <taxon>Cimicomorpha</taxon>
        <taxon>Miridae</taxon>
        <taxon>Mirini</taxon>
        <taxon>Apolygus</taxon>
    </lineage>
</organism>
<dbReference type="InterPro" id="IPR004210">
    <property type="entry name" value="BESS_motif"/>
</dbReference>
<dbReference type="PANTHER" id="PTHR46600:SF11">
    <property type="entry name" value="THAP DOMAIN-CONTAINING PROTEIN 10"/>
    <property type="match status" value="1"/>
</dbReference>
<feature type="compositionally biased region" description="Polar residues" evidence="7">
    <location>
        <begin position="999"/>
        <end position="1019"/>
    </location>
</feature>
<evidence type="ECO:0000256" key="2">
    <source>
        <dbReference type="ARBA" id="ARBA00022771"/>
    </source>
</evidence>
<feature type="compositionally biased region" description="Basic residues" evidence="7">
    <location>
        <begin position="752"/>
        <end position="767"/>
    </location>
</feature>
<keyword evidence="4 5" id="KW-0238">DNA-binding</keyword>
<feature type="compositionally biased region" description="Basic residues" evidence="7">
    <location>
        <begin position="832"/>
        <end position="849"/>
    </location>
</feature>
<dbReference type="PROSITE" id="PS51031">
    <property type="entry name" value="BESS"/>
    <property type="match status" value="1"/>
</dbReference>
<keyword evidence="1" id="KW-0479">Metal-binding</keyword>
<dbReference type="SMART" id="SM00692">
    <property type="entry name" value="DM3"/>
    <property type="match status" value="4"/>
</dbReference>
<keyword evidence="2 5" id="KW-0863">Zinc-finger</keyword>
<feature type="compositionally biased region" description="Basic and acidic residues" evidence="7">
    <location>
        <begin position="219"/>
        <end position="230"/>
    </location>
</feature>
<feature type="compositionally biased region" description="Polar residues" evidence="7">
    <location>
        <begin position="191"/>
        <end position="218"/>
    </location>
</feature>
<feature type="compositionally biased region" description="Acidic residues" evidence="7">
    <location>
        <begin position="900"/>
        <end position="911"/>
    </location>
</feature>
<feature type="region of interest" description="Disordered" evidence="7">
    <location>
        <begin position="752"/>
        <end position="1212"/>
    </location>
</feature>
<dbReference type="GO" id="GO:0008270">
    <property type="term" value="F:zinc ion binding"/>
    <property type="evidence" value="ECO:0007669"/>
    <property type="project" value="UniProtKB-KW"/>
</dbReference>
<dbReference type="OrthoDB" id="6601865at2759"/>
<feature type="compositionally biased region" description="Basic and acidic residues" evidence="7">
    <location>
        <begin position="1165"/>
        <end position="1184"/>
    </location>
</feature>
<evidence type="ECO:0000313" key="9">
    <source>
        <dbReference type="Proteomes" id="UP000466442"/>
    </source>
</evidence>
<feature type="region of interest" description="Disordered" evidence="7">
    <location>
        <begin position="177"/>
        <end position="237"/>
    </location>
</feature>
<gene>
    <name evidence="8" type="ORF">GE061_014155</name>
</gene>
<feature type="compositionally biased region" description="Basic and acidic residues" evidence="7">
    <location>
        <begin position="775"/>
        <end position="789"/>
    </location>
</feature>
<dbReference type="EMBL" id="WIXP02000005">
    <property type="protein sequence ID" value="KAF6211042.1"/>
    <property type="molecule type" value="Genomic_DNA"/>
</dbReference>
<protein>
    <submittedName>
        <fullName evidence="8">Uncharacterized protein</fullName>
    </submittedName>
</protein>
<feature type="compositionally biased region" description="Basic and acidic residues" evidence="7">
    <location>
        <begin position="1063"/>
        <end position="1115"/>
    </location>
</feature>
<evidence type="ECO:0000256" key="4">
    <source>
        <dbReference type="ARBA" id="ARBA00023125"/>
    </source>
</evidence>
<feature type="region of interest" description="Disordered" evidence="7">
    <location>
        <begin position="249"/>
        <end position="270"/>
    </location>
</feature>
<proteinExistence type="predicted"/>
<comment type="caution">
    <text evidence="8">The sequence shown here is derived from an EMBL/GenBank/DDBJ whole genome shotgun (WGS) entry which is preliminary data.</text>
</comment>
<dbReference type="Pfam" id="PF05485">
    <property type="entry name" value="THAP"/>
    <property type="match status" value="5"/>
</dbReference>
<evidence type="ECO:0000256" key="3">
    <source>
        <dbReference type="ARBA" id="ARBA00022833"/>
    </source>
</evidence>
<evidence type="ECO:0000256" key="7">
    <source>
        <dbReference type="SAM" id="MobiDB-lite"/>
    </source>
</evidence>
<dbReference type="Gene3D" id="6.20.210.20">
    <property type="entry name" value="THAP domain"/>
    <property type="match status" value="1"/>
</dbReference>
<feature type="region of interest" description="Disordered" evidence="7">
    <location>
        <begin position="718"/>
        <end position="737"/>
    </location>
</feature>
<evidence type="ECO:0000313" key="8">
    <source>
        <dbReference type="EMBL" id="KAF6211042.1"/>
    </source>
</evidence>
<dbReference type="GO" id="GO:0043565">
    <property type="term" value="F:sequence-specific DNA binding"/>
    <property type="evidence" value="ECO:0007669"/>
    <property type="project" value="InterPro"/>
</dbReference>
<dbReference type="PANTHER" id="PTHR46600">
    <property type="entry name" value="THAP DOMAIN-CONTAINING"/>
    <property type="match status" value="1"/>
</dbReference>
<dbReference type="InterPro" id="IPR006612">
    <property type="entry name" value="THAP_Znf"/>
</dbReference>
<dbReference type="GO" id="GO:0005634">
    <property type="term" value="C:nucleus"/>
    <property type="evidence" value="ECO:0007669"/>
    <property type="project" value="UniProtKB-SubCell"/>
</dbReference>
<dbReference type="Proteomes" id="UP000466442">
    <property type="component" value="Linkage Group LG5"/>
</dbReference>
<dbReference type="InterPro" id="IPR038441">
    <property type="entry name" value="THAP_Znf_sf"/>
</dbReference>
<comment type="subcellular location">
    <subcellularLocation>
        <location evidence="6">Nucleus</location>
    </subcellularLocation>
</comment>
<keyword evidence="6" id="KW-0539">Nucleus</keyword>
<dbReference type="PROSITE" id="PS50950">
    <property type="entry name" value="ZF_THAP"/>
    <property type="match status" value="5"/>
</dbReference>
<keyword evidence="9" id="KW-1185">Reference proteome</keyword>
<feature type="compositionally biased region" description="Basic and acidic residues" evidence="7">
    <location>
        <begin position="800"/>
        <end position="812"/>
    </location>
</feature>
<evidence type="ECO:0000256" key="6">
    <source>
        <dbReference type="PROSITE-ProRule" id="PRU00371"/>
    </source>
</evidence>
<sequence>MKARCCVLGCGPNTSKKTYPFPPDEDAYFRNEWIKAVGKINWEPAKSSRVCSKHFAADDFHRHNKSLRLKRTAIPTINVGFCDTLKMAKMSAKECVVPTCSAKFSEAPYFHFPKDKALCLKWLLTIPKGSWSLNQSSQVCSRHFEKTDMAVNGDQAWLKTGSVPKFYLESPTILSKENSPADASSKDQKNLDTSVVTSSKLTAPGTSKTTAESTPSTSKKIDDGNIKLEPDDGSESDLEIIEPEIETFEVSDTSDEGEPPPKQVPAAPKAPVVTSLNCKLQINEVRNKTISIKAPGASNGRVIRGDAKIKCCVPRCGSVAGSPPGVGFHSFPQVGETKLSVRSLDNKLTVHDLFSMWKSLLSVPVITKDSYVCTRHFTANDYTVNVLNKVAVPTQFLPTPVTFAPCKVQEKTTAVQPPPLVLLNKSKNPPPILRKAIRPSFTYASPPIRFPGIPTVSKVVNVNPTNNRVASVPTPSKIFRQVVRPASSTFIRVPITRPRQTAPVVVRHPQPPAPPPPPPPVVKKVKLGCSITDCVNKQPSEENKAVLFRLPHNIEKCKEWVYSCGHPEWLDKGMITARSMFRICSLHFANEMFLDVNHKVLKGSAKPTVNVQEPYKKCIVKHCHNYYDKERLHYIGVDFATFPTEPEIFNSWVKSVKNNTGSPSKSITMTDEDVTYFTGAVICSLHFRNSDYIAGPNGKSLSSKAVPTMNLVYVKESEVPSSTQAGEPKPLAPLRIPEGDISDMQYVVPKNRRPYFRSRRGRKRGRRPGWMQAHMEIDGKDQLEGTKDEGLDESLQSTSKDAESADNERVAEDGNEESVLDGEPRQLSLPSRRGRGRGGRRGRGSRRGRRSETVPVELEESGEDSNQSSRRRSSRIETLYGPTGRPLRSAVLKRKSVVESDSESEDSDDESPTPKRERLLRQNSTDSDASASLNRTLRPRRSVARKKFSLDSESDEGSKSDDWQPELENSEPMNYGGGVAEGGHFLDPVLGIEPLQGESVENTSAQPVDNSATSAQQGVDSVDGKVVEQSEDVTMSSVVEKRRNDDVEETGVPTVDDAAGAGVREEPSVDGGSKTDDDGSKTEVDGSKTEADGSKTEADGSKTEADIPLESRDEAMETAVVDEPPEENVSNGAVEPPSESITKENEMESNDSNDAPKETEEEEENGHKDPTESLIPKDKTDDPTKNSSAEDNPKPPLEDSETTIPFGPKLPFPTRADMEFFRSIIPTMATFNDLQKTELRTTIIATLKEMLNEELDIKAVDSKTDESVKNDCIVANVDAIESN</sequence>
<feature type="compositionally biased region" description="Acidic residues" evidence="7">
    <location>
        <begin position="249"/>
        <end position="258"/>
    </location>
</feature>
<name>A0A6A4K2D4_APOLU</name>
<accession>A0A6A4K2D4</accession>
<evidence type="ECO:0000256" key="1">
    <source>
        <dbReference type="ARBA" id="ARBA00022723"/>
    </source>
</evidence>
<dbReference type="SUPFAM" id="SSF57716">
    <property type="entry name" value="Glucocorticoid receptor-like (DNA-binding domain)"/>
    <property type="match status" value="5"/>
</dbReference>
<dbReference type="SMART" id="SM00980">
    <property type="entry name" value="THAP"/>
    <property type="match status" value="5"/>
</dbReference>
<keyword evidence="3" id="KW-0862">Zinc</keyword>
<reference evidence="8" key="1">
    <citation type="journal article" date="2021" name="Mol. Ecol. Resour.">
        <title>Apolygus lucorum genome provides insights into omnivorousness and mesophyll feeding.</title>
        <authorList>
            <person name="Liu Y."/>
            <person name="Liu H."/>
            <person name="Wang H."/>
            <person name="Huang T."/>
            <person name="Liu B."/>
            <person name="Yang B."/>
            <person name="Yin L."/>
            <person name="Li B."/>
            <person name="Zhang Y."/>
            <person name="Zhang S."/>
            <person name="Jiang F."/>
            <person name="Zhang X."/>
            <person name="Ren Y."/>
            <person name="Wang B."/>
            <person name="Wang S."/>
            <person name="Lu Y."/>
            <person name="Wu K."/>
            <person name="Fan W."/>
            <person name="Wang G."/>
        </authorList>
    </citation>
    <scope>NUCLEOTIDE SEQUENCE</scope>
    <source>
        <strain evidence="8">12Hb</strain>
    </source>
</reference>
<feature type="compositionally biased region" description="Polar residues" evidence="7">
    <location>
        <begin position="921"/>
        <end position="935"/>
    </location>
</feature>